<accession>A0A0S2KL25</accession>
<keyword evidence="1" id="KW-1133">Transmembrane helix</keyword>
<feature type="transmembrane region" description="Helical" evidence="1">
    <location>
        <begin position="111"/>
        <end position="130"/>
    </location>
</feature>
<feature type="transmembrane region" description="Helical" evidence="1">
    <location>
        <begin position="81"/>
        <end position="99"/>
    </location>
</feature>
<dbReference type="AlphaFoldDB" id="A0A0S2KL25"/>
<dbReference type="InterPro" id="IPR045692">
    <property type="entry name" value="DUF6057"/>
</dbReference>
<dbReference type="RefSeq" id="WP_025065630.1">
    <property type="nucleotide sequence ID" value="NZ_CP013195.1"/>
</dbReference>
<dbReference type="Pfam" id="PF19529">
    <property type="entry name" value="DUF6057"/>
    <property type="match status" value="1"/>
</dbReference>
<keyword evidence="1" id="KW-0472">Membrane</keyword>
<evidence type="ECO:0000256" key="1">
    <source>
        <dbReference type="SAM" id="Phobius"/>
    </source>
</evidence>
<dbReference type="eggNOG" id="ENOG5033UUG">
    <property type="taxonomic scope" value="Bacteria"/>
</dbReference>
<feature type="transmembrane region" description="Helical" evidence="1">
    <location>
        <begin position="51"/>
        <end position="69"/>
    </location>
</feature>
<reference evidence="3" key="1">
    <citation type="submission" date="2015-11" db="EMBL/GenBank/DDBJ databases">
        <authorList>
            <person name="Holder M.E."/>
            <person name="Ajami N.J."/>
            <person name="Petrosino J.F."/>
        </authorList>
    </citation>
    <scope>NUCLEOTIDE SEQUENCE [LARGE SCALE GENOMIC DNA]</scope>
    <source>
        <strain evidence="3">F0113</strain>
    </source>
</reference>
<dbReference type="KEGG" id="peo:AS203_05945"/>
<protein>
    <submittedName>
        <fullName evidence="2">ABC transporter permease</fullName>
    </submittedName>
</protein>
<organism evidence="2 3">
    <name type="scientific">Hoylesella enoeca</name>
    <dbReference type="NCBI Taxonomy" id="76123"/>
    <lineage>
        <taxon>Bacteria</taxon>
        <taxon>Pseudomonadati</taxon>
        <taxon>Bacteroidota</taxon>
        <taxon>Bacteroidia</taxon>
        <taxon>Bacteroidales</taxon>
        <taxon>Prevotellaceae</taxon>
        <taxon>Hoylesella</taxon>
    </lineage>
</organism>
<dbReference type="OrthoDB" id="1082131at2"/>
<proteinExistence type="predicted"/>
<evidence type="ECO:0000313" key="2">
    <source>
        <dbReference type="EMBL" id="ALO48674.1"/>
    </source>
</evidence>
<gene>
    <name evidence="2" type="ORF">AS203_05945</name>
</gene>
<feature type="transmembrane region" description="Helical" evidence="1">
    <location>
        <begin position="12"/>
        <end position="31"/>
    </location>
</feature>
<name>A0A0S2KL25_9BACT</name>
<keyword evidence="3" id="KW-1185">Reference proteome</keyword>
<dbReference type="EMBL" id="CP013195">
    <property type="protein sequence ID" value="ALO48674.1"/>
    <property type="molecule type" value="Genomic_DNA"/>
</dbReference>
<dbReference type="Proteomes" id="UP000056252">
    <property type="component" value="Chromosome"/>
</dbReference>
<keyword evidence="1" id="KW-0812">Transmembrane</keyword>
<sequence length="385" mass="45043">MTDPTIKNSAIIIRVMCAIFFLAFSFAYLYYYQADVLAVAQHILSGGRTCYNQTIGAVLITFVLFLLHWGMATLVRLPRLLYAQTYFFPLLLLLFLTELRPDYNNRFAFGIWFWLLPLLLILHGGILWIFHQMKLSQDGYTSKGFFSRTLWVNLLQMIIMSFLVGQIGAGNDVFHYRAKAERALMKNDYTTAVNIGSNALSTDTSLTMIRIYSLSRKGLLAERLFEYPLAGGSSALLPHGNHARLLMYPEHKIYTYLGLRIQQPMKPMDYLRFLERHHLLKRPAVDYLLCGYLLDRDLDSFVHSLPRYYDVKGSLPKHYREALTLYTHLHSAPSIIYHNNVMDADFQDYQDMERANRDKVIRRTKLRDIYGNTYWYYYQYGQTDR</sequence>
<feature type="transmembrane region" description="Helical" evidence="1">
    <location>
        <begin position="150"/>
        <end position="169"/>
    </location>
</feature>
<evidence type="ECO:0000313" key="3">
    <source>
        <dbReference type="Proteomes" id="UP000056252"/>
    </source>
</evidence>
<dbReference type="STRING" id="76123.AS203_05945"/>